<accession>A0A445B5G4</accession>
<proteinExistence type="predicted"/>
<comment type="caution">
    <text evidence="1">The sequence shown here is derived from an EMBL/GenBank/DDBJ whole genome shotgun (WGS) entry which is preliminary data.</text>
</comment>
<protein>
    <recommendedName>
        <fullName evidence="3">Aminotransferase-like plant mobile domain-containing protein</fullName>
    </recommendedName>
</protein>
<sequence>MPRTDDLETLRQYARCYILLLIGGYLMTDNSNNLVHLWWLPLLANFEKMTLQMRLLSNCRWSWDTVGAKHVCAPPTLWTSLMK</sequence>
<organism evidence="1 2">
    <name type="scientific">Arachis hypogaea</name>
    <name type="common">Peanut</name>
    <dbReference type="NCBI Taxonomy" id="3818"/>
    <lineage>
        <taxon>Eukaryota</taxon>
        <taxon>Viridiplantae</taxon>
        <taxon>Streptophyta</taxon>
        <taxon>Embryophyta</taxon>
        <taxon>Tracheophyta</taxon>
        <taxon>Spermatophyta</taxon>
        <taxon>Magnoliopsida</taxon>
        <taxon>eudicotyledons</taxon>
        <taxon>Gunneridae</taxon>
        <taxon>Pentapetalae</taxon>
        <taxon>rosids</taxon>
        <taxon>fabids</taxon>
        <taxon>Fabales</taxon>
        <taxon>Fabaceae</taxon>
        <taxon>Papilionoideae</taxon>
        <taxon>50 kb inversion clade</taxon>
        <taxon>dalbergioids sensu lato</taxon>
        <taxon>Dalbergieae</taxon>
        <taxon>Pterocarpus clade</taxon>
        <taxon>Arachis</taxon>
    </lineage>
</organism>
<evidence type="ECO:0008006" key="3">
    <source>
        <dbReference type="Google" id="ProtNLM"/>
    </source>
</evidence>
<dbReference type="AlphaFoldDB" id="A0A445B5G4"/>
<name>A0A445B5G4_ARAHY</name>
<gene>
    <name evidence="1" type="ORF">Ahy_A10g048527</name>
</gene>
<reference evidence="1 2" key="1">
    <citation type="submission" date="2019-01" db="EMBL/GenBank/DDBJ databases">
        <title>Sequencing of cultivated peanut Arachis hypogaea provides insights into genome evolution and oil improvement.</title>
        <authorList>
            <person name="Chen X."/>
        </authorList>
    </citation>
    <scope>NUCLEOTIDE SEQUENCE [LARGE SCALE GENOMIC DNA]</scope>
    <source>
        <strain evidence="2">cv. Fuhuasheng</strain>
        <tissue evidence="1">Leaves</tissue>
    </source>
</reference>
<evidence type="ECO:0000313" key="1">
    <source>
        <dbReference type="EMBL" id="RYR33866.1"/>
    </source>
</evidence>
<dbReference type="EMBL" id="SDMP01000010">
    <property type="protein sequence ID" value="RYR33866.1"/>
    <property type="molecule type" value="Genomic_DNA"/>
</dbReference>
<dbReference type="Proteomes" id="UP000289738">
    <property type="component" value="Chromosome A10"/>
</dbReference>
<evidence type="ECO:0000313" key="2">
    <source>
        <dbReference type="Proteomes" id="UP000289738"/>
    </source>
</evidence>
<keyword evidence="2" id="KW-1185">Reference proteome</keyword>